<dbReference type="GO" id="GO:0003700">
    <property type="term" value="F:DNA-binding transcription factor activity"/>
    <property type="evidence" value="ECO:0007669"/>
    <property type="project" value="InterPro"/>
</dbReference>
<dbReference type="OrthoDB" id="8334882at2"/>
<dbReference type="Gene3D" id="1.10.10.60">
    <property type="entry name" value="Homeodomain-like"/>
    <property type="match status" value="1"/>
</dbReference>
<reference evidence="6 7" key="1">
    <citation type="submission" date="2019-04" db="EMBL/GenBank/DDBJ databases">
        <title>Phreatobacter aquaticus sp. nov.</title>
        <authorList>
            <person name="Choi A."/>
        </authorList>
    </citation>
    <scope>NUCLEOTIDE SEQUENCE [LARGE SCALE GENOMIC DNA]</scope>
    <source>
        <strain evidence="6 7">KCTC 52518</strain>
    </source>
</reference>
<evidence type="ECO:0000256" key="3">
    <source>
        <dbReference type="ARBA" id="ARBA00023163"/>
    </source>
</evidence>
<evidence type="ECO:0000256" key="2">
    <source>
        <dbReference type="ARBA" id="ARBA00023125"/>
    </source>
</evidence>
<keyword evidence="1" id="KW-0805">Transcription regulation</keyword>
<evidence type="ECO:0000259" key="5">
    <source>
        <dbReference type="PROSITE" id="PS01124"/>
    </source>
</evidence>
<accession>A0A4D7AYP3</accession>
<dbReference type="EMBL" id="CP039690">
    <property type="protein sequence ID" value="QCI65411.1"/>
    <property type="molecule type" value="Genomic_DNA"/>
</dbReference>
<dbReference type="AlphaFoldDB" id="A0A4D7AYP3"/>
<dbReference type="SMART" id="SM00342">
    <property type="entry name" value="HTH_ARAC"/>
    <property type="match status" value="1"/>
</dbReference>
<dbReference type="PROSITE" id="PS01124">
    <property type="entry name" value="HTH_ARAC_FAMILY_2"/>
    <property type="match status" value="1"/>
</dbReference>
<organism evidence="6 7">
    <name type="scientific">Phreatobacter stygius</name>
    <dbReference type="NCBI Taxonomy" id="1940610"/>
    <lineage>
        <taxon>Bacteria</taxon>
        <taxon>Pseudomonadati</taxon>
        <taxon>Pseudomonadota</taxon>
        <taxon>Alphaproteobacteria</taxon>
        <taxon>Hyphomicrobiales</taxon>
        <taxon>Phreatobacteraceae</taxon>
        <taxon>Phreatobacter</taxon>
    </lineage>
</organism>
<evidence type="ECO:0000313" key="6">
    <source>
        <dbReference type="EMBL" id="QCI65411.1"/>
    </source>
</evidence>
<dbReference type="InterPro" id="IPR018060">
    <property type="entry name" value="HTH_AraC"/>
</dbReference>
<dbReference type="Proteomes" id="UP000298781">
    <property type="component" value="Chromosome"/>
</dbReference>
<feature type="domain" description="HTH araC/xylS-type" evidence="5">
    <location>
        <begin position="209"/>
        <end position="309"/>
    </location>
</feature>
<keyword evidence="2" id="KW-0238">DNA-binding</keyword>
<sequence>MRRRPAQDLSLVSGKTRPWCLARPVLGAWQDLSLVSGQSRDRLERRARGQSSRARPTDAMSPAADSARLFFWGARALYLGPSFGLGAHRNAAAVLCASLDGEFGLARDPSRSEPDFVACRTALIPANTLHWIRPGPAPMAFLYVDPASADHARLRARMRAVGPADSHGHADEAAYLGLLGRLRQGAAWSELREELAAILQLSPAAPGDDRIKAVIRRLAREPERANGLDQHAAAIGLSASRLQHLFKDETGLAFRRYKLWTRMGAAIRAMARGEPLTAAALGAGFASSAHFSSAFRAMFGLTPSAFARPGLTIVQAPPAR</sequence>
<gene>
    <name evidence="6" type="ORF">E8M01_15055</name>
</gene>
<dbReference type="InterPro" id="IPR050204">
    <property type="entry name" value="AraC_XylS_family_regulators"/>
</dbReference>
<protein>
    <submittedName>
        <fullName evidence="6">Helix-turn-helix transcriptional regulator</fullName>
    </submittedName>
</protein>
<dbReference type="GO" id="GO:0043565">
    <property type="term" value="F:sequence-specific DNA binding"/>
    <property type="evidence" value="ECO:0007669"/>
    <property type="project" value="InterPro"/>
</dbReference>
<dbReference type="PROSITE" id="PS00041">
    <property type="entry name" value="HTH_ARAC_FAMILY_1"/>
    <property type="match status" value="1"/>
</dbReference>
<keyword evidence="3" id="KW-0804">Transcription</keyword>
<dbReference type="PANTHER" id="PTHR46796">
    <property type="entry name" value="HTH-TYPE TRANSCRIPTIONAL ACTIVATOR RHAS-RELATED"/>
    <property type="match status" value="1"/>
</dbReference>
<dbReference type="InterPro" id="IPR018062">
    <property type="entry name" value="HTH_AraC-typ_CS"/>
</dbReference>
<evidence type="ECO:0000256" key="4">
    <source>
        <dbReference type="SAM" id="MobiDB-lite"/>
    </source>
</evidence>
<dbReference type="InterPro" id="IPR009057">
    <property type="entry name" value="Homeodomain-like_sf"/>
</dbReference>
<name>A0A4D7AYP3_9HYPH</name>
<evidence type="ECO:0000313" key="7">
    <source>
        <dbReference type="Proteomes" id="UP000298781"/>
    </source>
</evidence>
<proteinExistence type="predicted"/>
<dbReference type="Pfam" id="PF12833">
    <property type="entry name" value="HTH_18"/>
    <property type="match status" value="1"/>
</dbReference>
<feature type="region of interest" description="Disordered" evidence="4">
    <location>
        <begin position="40"/>
        <end position="60"/>
    </location>
</feature>
<dbReference type="KEGG" id="pstg:E8M01_15055"/>
<keyword evidence="7" id="KW-1185">Reference proteome</keyword>
<evidence type="ECO:0000256" key="1">
    <source>
        <dbReference type="ARBA" id="ARBA00023015"/>
    </source>
</evidence>
<dbReference type="SUPFAM" id="SSF46689">
    <property type="entry name" value="Homeodomain-like"/>
    <property type="match status" value="2"/>
</dbReference>